<evidence type="ECO:0000313" key="2">
    <source>
        <dbReference type="Proteomes" id="UP000236736"/>
    </source>
</evidence>
<name>A0A1H5ZQI9_9BACT</name>
<sequence>MKSGIFVTQSIYLFSIDFFGHQRRLGVKNPDFSSQGLIDLSVSNGCHTALSFLATIPSTIFQVIIIN</sequence>
<keyword evidence="2" id="KW-1185">Reference proteome</keyword>
<dbReference type="Proteomes" id="UP000236736">
    <property type="component" value="Unassembled WGS sequence"/>
</dbReference>
<dbReference type="EMBL" id="FNVR01000030">
    <property type="protein sequence ID" value="SEG38689.1"/>
    <property type="molecule type" value="Genomic_DNA"/>
</dbReference>
<gene>
    <name evidence="1" type="ORF">SAMN03080598_03676</name>
</gene>
<accession>A0A1H5ZQI9</accession>
<organism evidence="1 2">
    <name type="scientific">Algoriphagus boritolerans DSM 17298 = JCM 18970</name>
    <dbReference type="NCBI Taxonomy" id="1120964"/>
    <lineage>
        <taxon>Bacteria</taxon>
        <taxon>Pseudomonadati</taxon>
        <taxon>Bacteroidota</taxon>
        <taxon>Cytophagia</taxon>
        <taxon>Cytophagales</taxon>
        <taxon>Cyclobacteriaceae</taxon>
        <taxon>Algoriphagus</taxon>
    </lineage>
</organism>
<dbReference type="AlphaFoldDB" id="A0A1H5ZQI9"/>
<reference evidence="2" key="1">
    <citation type="submission" date="2016-10" db="EMBL/GenBank/DDBJ databases">
        <authorList>
            <person name="Varghese N."/>
            <person name="Submissions S."/>
        </authorList>
    </citation>
    <scope>NUCLEOTIDE SEQUENCE [LARGE SCALE GENOMIC DNA]</scope>
    <source>
        <strain evidence="2">DSM 17298</strain>
    </source>
</reference>
<protein>
    <submittedName>
        <fullName evidence="1">Uncharacterized protein</fullName>
    </submittedName>
</protein>
<evidence type="ECO:0000313" key="1">
    <source>
        <dbReference type="EMBL" id="SEG38689.1"/>
    </source>
</evidence>
<proteinExistence type="predicted"/>